<reference evidence="2" key="1">
    <citation type="submission" date="2018-06" db="EMBL/GenBank/DDBJ databases">
        <authorList>
            <person name="Zhirakovskaya E."/>
        </authorList>
    </citation>
    <scope>NUCLEOTIDE SEQUENCE</scope>
</reference>
<dbReference type="InterPro" id="IPR036280">
    <property type="entry name" value="Multihaem_cyt_sf"/>
</dbReference>
<dbReference type="InterPro" id="IPR026352">
    <property type="entry name" value="Nanowire_3heme"/>
</dbReference>
<dbReference type="Gene3D" id="3.90.10.10">
    <property type="entry name" value="Cytochrome C3"/>
    <property type="match status" value="1"/>
</dbReference>
<gene>
    <name evidence="2" type="ORF">MNBD_NITROSPINAE01-749</name>
</gene>
<dbReference type="CDD" id="cd08168">
    <property type="entry name" value="Cytochrom_C3"/>
    <property type="match status" value="1"/>
</dbReference>
<dbReference type="AlphaFoldDB" id="A0A3B1C9X6"/>
<dbReference type="SUPFAM" id="SSF48695">
    <property type="entry name" value="Multiheme cytochromes"/>
    <property type="match status" value="1"/>
</dbReference>
<proteinExistence type="predicted"/>
<name>A0A3B1C9X6_9ZZZZ</name>
<dbReference type="Pfam" id="PF14522">
    <property type="entry name" value="Cytochrome_C7"/>
    <property type="match status" value="1"/>
</dbReference>
<organism evidence="2">
    <name type="scientific">hydrothermal vent metagenome</name>
    <dbReference type="NCBI Taxonomy" id="652676"/>
    <lineage>
        <taxon>unclassified sequences</taxon>
        <taxon>metagenomes</taxon>
        <taxon>ecological metagenomes</taxon>
    </lineage>
</organism>
<dbReference type="NCBIfam" id="TIGR04257">
    <property type="entry name" value="nanowire_3heme"/>
    <property type="match status" value="1"/>
</dbReference>
<evidence type="ECO:0000259" key="1">
    <source>
        <dbReference type="Pfam" id="PF14522"/>
    </source>
</evidence>
<evidence type="ECO:0000313" key="2">
    <source>
        <dbReference type="EMBL" id="VAX15475.1"/>
    </source>
</evidence>
<sequence>MLNKGFKNEGAVDKRDFIFVRLSSVCAIFCVVTLVLSATVVQAGEAFTWVPLAKDKIHDPEGPAIKILQEPSAGLNMLPLDPSKVGNKVDWLKALADGAINPLVSIYEDDMEMEVLDLDIMFPNTLEMPMVLFPHKKHTVWLDCDNCHDVIFKMKKGGNPVDMYKILNGEFCGKCHGAVAFPLTECLRCHSVARKNASVTHKKRK</sequence>
<protein>
    <recommendedName>
        <fullName evidence="1">Cytochrome c7-like domain-containing protein</fullName>
    </recommendedName>
</protein>
<dbReference type="EMBL" id="UOGC01000010">
    <property type="protein sequence ID" value="VAX15475.1"/>
    <property type="molecule type" value="Genomic_DNA"/>
</dbReference>
<accession>A0A3B1C9X6</accession>
<dbReference type="InterPro" id="IPR029467">
    <property type="entry name" value="Cyt_c7-like"/>
</dbReference>
<feature type="domain" description="Cytochrome c7-like" evidence="1">
    <location>
        <begin position="131"/>
        <end position="191"/>
    </location>
</feature>